<comment type="caution">
    <text evidence="3">The sequence shown here is derived from an EMBL/GenBank/DDBJ whole genome shotgun (WGS) entry which is preliminary data.</text>
</comment>
<keyword evidence="2" id="KW-1133">Transmembrane helix</keyword>
<feature type="non-terminal residue" evidence="3">
    <location>
        <position position="1"/>
    </location>
</feature>
<organism evidence="3 4">
    <name type="scientific">Streptomyces muensis</name>
    <dbReference type="NCBI Taxonomy" id="1077944"/>
    <lineage>
        <taxon>Bacteria</taxon>
        <taxon>Bacillati</taxon>
        <taxon>Actinomycetota</taxon>
        <taxon>Actinomycetes</taxon>
        <taxon>Kitasatosporales</taxon>
        <taxon>Streptomycetaceae</taxon>
        <taxon>Streptomyces</taxon>
    </lineage>
</organism>
<keyword evidence="2" id="KW-0472">Membrane</keyword>
<dbReference type="AlphaFoldDB" id="A0A9X1TVW3"/>
<feature type="transmembrane region" description="Helical" evidence="2">
    <location>
        <begin position="356"/>
        <end position="379"/>
    </location>
</feature>
<feature type="transmembrane region" description="Helical" evidence="2">
    <location>
        <begin position="490"/>
        <end position="508"/>
    </location>
</feature>
<feature type="transmembrane region" description="Helical" evidence="2">
    <location>
        <begin position="391"/>
        <end position="408"/>
    </location>
</feature>
<keyword evidence="4" id="KW-1185">Reference proteome</keyword>
<evidence type="ECO:0000256" key="1">
    <source>
        <dbReference type="SAM" id="MobiDB-lite"/>
    </source>
</evidence>
<dbReference type="EMBL" id="JAKEIP010000168">
    <property type="protein sequence ID" value="MCF1597778.1"/>
    <property type="molecule type" value="Genomic_DNA"/>
</dbReference>
<evidence type="ECO:0000256" key="2">
    <source>
        <dbReference type="SAM" id="Phobius"/>
    </source>
</evidence>
<name>A0A9X1TVW3_STRM4</name>
<accession>A0A9X1TVW3</accession>
<feature type="region of interest" description="Disordered" evidence="1">
    <location>
        <begin position="289"/>
        <end position="309"/>
    </location>
</feature>
<dbReference type="Proteomes" id="UP001139384">
    <property type="component" value="Unassembled WGS sequence"/>
</dbReference>
<sequence>PPPPSAPPPPRLMTEDAHVPRALVVAGTAHVTKKDLAHTIRGNWSTAVDLFLRHMGTAAHPSEGWAELRSWLRQFNDPRTDDVEGRIVLMDRRLSDPALPHDHKLLHLLRWLDPEGPVVHRGHPVTYRTLARVCLRAYVGGDSGDEELLEELSGPHSLLDALSGFAALDRLRGVQGEWDAALRAWRATETASWPAEVRDWAAEVGPGALLAALLPPEELARVRPVLPTEGPPVPSTIWYDRLLEAAGGRETLLGRLAEAEWSDRARQEGRARARADEERLRAEEAERARRQERRREQEQRRLAEEPRLREERRRAEEERQRRARQAQEEEQERQRRLREWRAAEAVRLRPAARAGAVLRALALGAVWALVPVVAVWVSWWFSSYEFDAAQVLSWLACLVSAAALYRLVPCAYRLGAAFRPRPLAPATWLPPLRATLATGALLLVYGLIGGDSSSRASDLKADSDLLREIGLSRFLTYVGQNGSRDSFGDVLVGLLAVAVAAGCVWIGLRAGRTTARGWEERHARAQPAHHS</sequence>
<evidence type="ECO:0000313" key="3">
    <source>
        <dbReference type="EMBL" id="MCF1597778.1"/>
    </source>
</evidence>
<evidence type="ECO:0000313" key="4">
    <source>
        <dbReference type="Proteomes" id="UP001139384"/>
    </source>
</evidence>
<keyword evidence="2" id="KW-0812">Transmembrane</keyword>
<proteinExistence type="predicted"/>
<protein>
    <submittedName>
        <fullName evidence="3">Uncharacterized protein</fullName>
    </submittedName>
</protein>
<dbReference type="RefSeq" id="WP_234766203.1">
    <property type="nucleotide sequence ID" value="NZ_JAKEIP010000168.1"/>
</dbReference>
<gene>
    <name evidence="3" type="ORF">L0P92_30110</name>
</gene>
<reference evidence="3" key="1">
    <citation type="submission" date="2022-01" db="EMBL/GenBank/DDBJ databases">
        <title>Draft Genome Sequences of Seven Type Strains of the Genus Streptomyces.</title>
        <authorList>
            <person name="Aziz S."/>
            <person name="Coretto E."/>
            <person name="Chronakova A."/>
            <person name="Sproer C."/>
            <person name="Huber K."/>
            <person name="Nouioui I."/>
            <person name="Gross H."/>
        </authorList>
    </citation>
    <scope>NUCLEOTIDE SEQUENCE</scope>
    <source>
        <strain evidence="3">DSM 103493</strain>
    </source>
</reference>